<gene>
    <name evidence="1" type="ORF">MSPICULIGERA_LOCUS159</name>
</gene>
<dbReference type="Pfam" id="PF05936">
    <property type="entry name" value="T6SS_VasE"/>
    <property type="match status" value="1"/>
</dbReference>
<dbReference type="AlphaFoldDB" id="A0AA36C431"/>
<comment type="caution">
    <text evidence="1">The sequence shown here is derived from an EMBL/GenBank/DDBJ whole genome shotgun (WGS) entry which is preliminary data.</text>
</comment>
<organism evidence="1 2">
    <name type="scientific">Mesorhabditis spiculigera</name>
    <dbReference type="NCBI Taxonomy" id="96644"/>
    <lineage>
        <taxon>Eukaryota</taxon>
        <taxon>Metazoa</taxon>
        <taxon>Ecdysozoa</taxon>
        <taxon>Nematoda</taxon>
        <taxon>Chromadorea</taxon>
        <taxon>Rhabditida</taxon>
        <taxon>Rhabditina</taxon>
        <taxon>Rhabditomorpha</taxon>
        <taxon>Rhabditoidea</taxon>
        <taxon>Rhabditidae</taxon>
        <taxon>Mesorhabditinae</taxon>
        <taxon>Mesorhabditis</taxon>
    </lineage>
</organism>
<dbReference type="PANTHER" id="PTHR35566">
    <property type="entry name" value="BLR3599 PROTEIN"/>
    <property type="match status" value="1"/>
</dbReference>
<dbReference type="NCBIfam" id="TIGR03353">
    <property type="entry name" value="VI_chp_4"/>
    <property type="match status" value="1"/>
</dbReference>
<evidence type="ECO:0000313" key="1">
    <source>
        <dbReference type="EMBL" id="CAJ0557401.1"/>
    </source>
</evidence>
<proteinExistence type="predicted"/>
<keyword evidence="2" id="KW-1185">Reference proteome</keyword>
<evidence type="ECO:0000313" key="2">
    <source>
        <dbReference type="Proteomes" id="UP001177023"/>
    </source>
</evidence>
<accession>A0AA36C431</accession>
<dbReference type="Proteomes" id="UP001177023">
    <property type="component" value="Unassembled WGS sequence"/>
</dbReference>
<dbReference type="InterPro" id="IPR010263">
    <property type="entry name" value="T6SS_TssK"/>
</dbReference>
<name>A0AA36C431_9BILA</name>
<sequence>MWDKDTLARQRHVHPERLYVAFAQACGELVTFTDDRHLPEEYPAYQHDQLRESFKTLEETLRRSLGTVLQPRAVSLPIVKQEYGVQAAALHDRRLLENAEFILAVRAKMPPEQLRQQFLQQTEVSSTENLRQAGQFATAGHCAAAAAGGATGTCRFMPASVISNWIATTPTGKA</sequence>
<protein>
    <submittedName>
        <fullName evidence="1">Uncharacterized protein</fullName>
    </submittedName>
</protein>
<reference evidence="1" key="1">
    <citation type="submission" date="2023-06" db="EMBL/GenBank/DDBJ databases">
        <authorList>
            <person name="Delattre M."/>
        </authorList>
    </citation>
    <scope>NUCLEOTIDE SEQUENCE</scope>
    <source>
        <strain evidence="1">AF72</strain>
    </source>
</reference>
<dbReference type="EMBL" id="CATQJA010000009">
    <property type="protein sequence ID" value="CAJ0557401.1"/>
    <property type="molecule type" value="Genomic_DNA"/>
</dbReference>
<dbReference type="PANTHER" id="PTHR35566:SF1">
    <property type="entry name" value="TYPE VI SECRETION SYSTEM BASEPLATE COMPONENT TSSK1"/>
    <property type="match status" value="1"/>
</dbReference>
<feature type="non-terminal residue" evidence="1">
    <location>
        <position position="1"/>
    </location>
</feature>